<evidence type="ECO:0000313" key="1">
    <source>
        <dbReference type="EMBL" id="KAF9064828.1"/>
    </source>
</evidence>
<dbReference type="Pfam" id="PF18758">
    <property type="entry name" value="KDZ"/>
    <property type="match status" value="1"/>
</dbReference>
<evidence type="ECO:0000313" key="2">
    <source>
        <dbReference type="Proteomes" id="UP000772434"/>
    </source>
</evidence>
<proteinExistence type="predicted"/>
<dbReference type="InterPro" id="IPR040521">
    <property type="entry name" value="KDZ"/>
</dbReference>
<sequence length="618" mass="70441">MSKVSAEELYHTLERQTDNTGTSIPPMRLREFCRMIREFCCVRTNKRFGFGHHPEGVDAAIAGDLAMKCPACPYPGINLPPDWESTSKDKRWVYKLFTLMDGNMKAVRLNASSEARDPGLNVGRAFFLNPTAHRQHVEVFDKHFPNQKSTCNDHKAVNSGTTAREQNCTVTGVFSVFCARHDTFRLQGTTDLRVGERQVDVNFAYINTLRYKAPTWLTSTYDVFCQHSVNFFKHIEAYPPSLQPPQKKPNFQFLVPKFHLNAHAEACRVTFSLNWSPFVGQTDGECPERCWSETNVLAGSTKRMGPGLRWDTMDNHFGDHNWRKATSMVRGNEVLKKHSGAVITFEGMSEGIADYTVKEWLKMVLDWEEDSTKPNPFVATVWPLTYHKVRLDLAKKDEQRARDMPRLVDIAISPLQLIVQGLELGEQQRCYKWDSTHLESHATPLQQTKIREWSATLRRRIDAWFQAQHFHMPAARILRNHIVSSTAGSVSDIPLLLPSAVMRGGGPCSVELLEIEWKLRASQGLDELENLRKYLLSRTAIIKHKLNYGHGQYDGLRSAKAIETVNAKINACAARYRLHRMVLIQAAPLLRLSGTEMVFKELEDKDIRGIDRDAMDAE</sequence>
<dbReference type="EMBL" id="JADNRY010000114">
    <property type="protein sequence ID" value="KAF9064828.1"/>
    <property type="molecule type" value="Genomic_DNA"/>
</dbReference>
<dbReference type="Proteomes" id="UP000772434">
    <property type="component" value="Unassembled WGS sequence"/>
</dbReference>
<evidence type="ECO:0008006" key="3">
    <source>
        <dbReference type="Google" id="ProtNLM"/>
    </source>
</evidence>
<name>A0A9P5PK35_9AGAR</name>
<keyword evidence="2" id="KW-1185">Reference proteome</keyword>
<dbReference type="OrthoDB" id="3257338at2759"/>
<gene>
    <name evidence="1" type="ORF">BDP27DRAFT_1425414</name>
</gene>
<reference evidence="1" key="1">
    <citation type="submission" date="2020-11" db="EMBL/GenBank/DDBJ databases">
        <authorList>
            <consortium name="DOE Joint Genome Institute"/>
            <person name="Ahrendt S."/>
            <person name="Riley R."/>
            <person name="Andreopoulos W."/>
            <person name="Labutti K."/>
            <person name="Pangilinan J."/>
            <person name="Ruiz-Duenas F.J."/>
            <person name="Barrasa J.M."/>
            <person name="Sanchez-Garcia M."/>
            <person name="Camarero S."/>
            <person name="Miyauchi S."/>
            <person name="Serrano A."/>
            <person name="Linde D."/>
            <person name="Babiker R."/>
            <person name="Drula E."/>
            <person name="Ayuso-Fernandez I."/>
            <person name="Pacheco R."/>
            <person name="Padilla G."/>
            <person name="Ferreira P."/>
            <person name="Barriuso J."/>
            <person name="Kellner H."/>
            <person name="Castanera R."/>
            <person name="Alfaro M."/>
            <person name="Ramirez L."/>
            <person name="Pisabarro A.G."/>
            <person name="Kuo A."/>
            <person name="Tritt A."/>
            <person name="Lipzen A."/>
            <person name="He G."/>
            <person name="Yan M."/>
            <person name="Ng V."/>
            <person name="Cullen D."/>
            <person name="Martin F."/>
            <person name="Rosso M.-N."/>
            <person name="Henrissat B."/>
            <person name="Hibbett D."/>
            <person name="Martinez A.T."/>
            <person name="Grigoriev I.V."/>
        </authorList>
    </citation>
    <scope>NUCLEOTIDE SEQUENCE</scope>
    <source>
        <strain evidence="1">AH 40177</strain>
    </source>
</reference>
<accession>A0A9P5PK35</accession>
<organism evidence="1 2">
    <name type="scientific">Rhodocollybia butyracea</name>
    <dbReference type="NCBI Taxonomy" id="206335"/>
    <lineage>
        <taxon>Eukaryota</taxon>
        <taxon>Fungi</taxon>
        <taxon>Dikarya</taxon>
        <taxon>Basidiomycota</taxon>
        <taxon>Agaricomycotina</taxon>
        <taxon>Agaricomycetes</taxon>
        <taxon>Agaricomycetidae</taxon>
        <taxon>Agaricales</taxon>
        <taxon>Marasmiineae</taxon>
        <taxon>Omphalotaceae</taxon>
        <taxon>Rhodocollybia</taxon>
    </lineage>
</organism>
<protein>
    <recommendedName>
        <fullName evidence="3">CxC2-like cysteine cluster KDZ transposase-associated domain-containing protein</fullName>
    </recommendedName>
</protein>
<dbReference type="AlphaFoldDB" id="A0A9P5PK35"/>
<comment type="caution">
    <text evidence="1">The sequence shown here is derived from an EMBL/GenBank/DDBJ whole genome shotgun (WGS) entry which is preliminary data.</text>
</comment>